<evidence type="ECO:0000313" key="4">
    <source>
        <dbReference type="Proteomes" id="UP000759131"/>
    </source>
</evidence>
<evidence type="ECO:0000256" key="2">
    <source>
        <dbReference type="SAM" id="MobiDB-lite"/>
    </source>
</evidence>
<dbReference type="Pfam" id="PF03357">
    <property type="entry name" value="Snf7"/>
    <property type="match status" value="1"/>
</dbReference>
<organism evidence="3">
    <name type="scientific">Medioppia subpectinata</name>
    <dbReference type="NCBI Taxonomy" id="1979941"/>
    <lineage>
        <taxon>Eukaryota</taxon>
        <taxon>Metazoa</taxon>
        <taxon>Ecdysozoa</taxon>
        <taxon>Arthropoda</taxon>
        <taxon>Chelicerata</taxon>
        <taxon>Arachnida</taxon>
        <taxon>Acari</taxon>
        <taxon>Acariformes</taxon>
        <taxon>Sarcoptiformes</taxon>
        <taxon>Oribatida</taxon>
        <taxon>Brachypylina</taxon>
        <taxon>Oppioidea</taxon>
        <taxon>Oppiidae</taxon>
        <taxon>Medioppia</taxon>
    </lineage>
</organism>
<dbReference type="OrthoDB" id="5594417at2759"/>
<gene>
    <name evidence="3" type="ORF">OSB1V03_LOCUS1160</name>
</gene>
<feature type="region of interest" description="Disordered" evidence="2">
    <location>
        <begin position="26"/>
        <end position="48"/>
    </location>
</feature>
<comment type="similarity">
    <text evidence="1">Belongs to the SNF7 family.</text>
</comment>
<dbReference type="InterPro" id="IPR005024">
    <property type="entry name" value="Snf7_fam"/>
</dbReference>
<proteinExistence type="inferred from homology"/>
<dbReference type="EMBL" id="OC854882">
    <property type="protein sequence ID" value="CAD7620679.1"/>
    <property type="molecule type" value="Genomic_DNA"/>
</dbReference>
<dbReference type="AlphaFoldDB" id="A0A7R9KCS2"/>
<feature type="region of interest" description="Disordered" evidence="2">
    <location>
        <begin position="193"/>
        <end position="223"/>
    </location>
</feature>
<dbReference type="Gene3D" id="6.10.140.1230">
    <property type="match status" value="1"/>
</dbReference>
<dbReference type="Proteomes" id="UP000759131">
    <property type="component" value="Unassembled WGS sequence"/>
</dbReference>
<evidence type="ECO:0000256" key="1">
    <source>
        <dbReference type="ARBA" id="ARBA00006190"/>
    </source>
</evidence>
<dbReference type="EMBL" id="CAJPIZ010000307">
    <property type="protein sequence ID" value="CAG2101109.1"/>
    <property type="molecule type" value="Genomic_DNA"/>
</dbReference>
<accession>A0A7R9KCS2</accession>
<reference evidence="3" key="1">
    <citation type="submission" date="2020-11" db="EMBL/GenBank/DDBJ databases">
        <authorList>
            <person name="Tran Van P."/>
        </authorList>
    </citation>
    <scope>NUCLEOTIDE SEQUENCE</scope>
</reference>
<feature type="compositionally biased region" description="Basic and acidic residues" evidence="2">
    <location>
        <begin position="30"/>
        <end position="48"/>
    </location>
</feature>
<dbReference type="GO" id="GO:0007034">
    <property type="term" value="P:vacuolar transport"/>
    <property type="evidence" value="ECO:0007669"/>
    <property type="project" value="InterPro"/>
</dbReference>
<evidence type="ECO:0000313" key="3">
    <source>
        <dbReference type="EMBL" id="CAD7620679.1"/>
    </source>
</evidence>
<feature type="non-terminal residue" evidence="3">
    <location>
        <position position="1"/>
    </location>
</feature>
<keyword evidence="4" id="KW-1185">Reference proteome</keyword>
<dbReference type="PANTHER" id="PTHR10476">
    <property type="entry name" value="CHARGED MULTIVESICULAR BODY PROTEIN"/>
    <property type="match status" value="1"/>
</dbReference>
<evidence type="ECO:0008006" key="5">
    <source>
        <dbReference type="Google" id="ProtNLM"/>
    </source>
</evidence>
<name>A0A7R9KCS2_9ACAR</name>
<protein>
    <recommendedName>
        <fullName evidence="5">Charged multivesicular body protein 2b</fullName>
    </recommendedName>
</protein>
<sequence length="223" mass="24831">PSLPITTATTITTMNFFSKKQTPDQMMRSQNRELRKAQRDVQRSRTDIEKQEKQLEMEIKKAAKEGNRDLCATLAKQLVQLRKSKTRTVAVGANIGAIGSKSKIIQANNKMAEAMAATTKTMGQMNAQLKPQQIMKTMQDFEKENQMMSMKDEMIEDTLNGILDESGDEEEQDALVAQVLDEIGIEITGKMANAPMPSRELGSTSKSKVSDSEIEAQLAKLKM</sequence>